<dbReference type="EMBL" id="CADCWF010000090">
    <property type="protein sequence ID" value="CAA9547706.1"/>
    <property type="molecule type" value="Genomic_DNA"/>
</dbReference>
<protein>
    <submittedName>
        <fullName evidence="1">Uncharacterized protein</fullName>
    </submittedName>
</protein>
<dbReference type="InterPro" id="IPR006311">
    <property type="entry name" value="TAT_signal"/>
</dbReference>
<dbReference type="AlphaFoldDB" id="A0A6J4UDP0"/>
<dbReference type="PROSITE" id="PS51318">
    <property type="entry name" value="TAT"/>
    <property type="match status" value="1"/>
</dbReference>
<proteinExistence type="predicted"/>
<name>A0A6J4UDP0_9BACT</name>
<sequence length="122" mass="12521">MDGTMFDAVARRLGSGLTRRAGVRGLVAGALGLAAGRAATLEAAAAGRRRCLKAGDQCDRSGQCCPKTTGRICKQPNPPSGSEVCCSPKGEPCGGERPSGPVKPQCCFPLRCSNKKGGKCVR</sequence>
<reference evidence="1" key="1">
    <citation type="submission" date="2020-02" db="EMBL/GenBank/DDBJ databases">
        <authorList>
            <person name="Meier V. D."/>
        </authorList>
    </citation>
    <scope>NUCLEOTIDE SEQUENCE</scope>
    <source>
        <strain evidence="1">AVDCRST_MAG59</strain>
    </source>
</reference>
<organism evidence="1">
    <name type="scientific">uncultured Thermomicrobiales bacterium</name>
    <dbReference type="NCBI Taxonomy" id="1645740"/>
    <lineage>
        <taxon>Bacteria</taxon>
        <taxon>Pseudomonadati</taxon>
        <taxon>Thermomicrobiota</taxon>
        <taxon>Thermomicrobia</taxon>
        <taxon>Thermomicrobiales</taxon>
        <taxon>environmental samples</taxon>
    </lineage>
</organism>
<accession>A0A6J4UDP0</accession>
<gene>
    <name evidence="1" type="ORF">AVDCRST_MAG59-1424</name>
</gene>
<evidence type="ECO:0000313" key="1">
    <source>
        <dbReference type="EMBL" id="CAA9547706.1"/>
    </source>
</evidence>